<dbReference type="GO" id="GO:0016614">
    <property type="term" value="F:oxidoreductase activity, acting on CH-OH group of donors"/>
    <property type="evidence" value="ECO:0007669"/>
    <property type="project" value="InterPro"/>
</dbReference>
<dbReference type="RefSeq" id="WP_128228337.1">
    <property type="nucleotide sequence ID" value="NZ_SACR01000003.1"/>
</dbReference>
<dbReference type="Pfam" id="PF00732">
    <property type="entry name" value="GMC_oxred_N"/>
    <property type="match status" value="1"/>
</dbReference>
<comment type="similarity">
    <text evidence="2 6">Belongs to the GMC oxidoreductase family.</text>
</comment>
<comment type="cofactor">
    <cofactor evidence="1 5">
        <name>FAD</name>
        <dbReference type="ChEBI" id="CHEBI:57692"/>
    </cofactor>
</comment>
<dbReference type="InterPro" id="IPR007867">
    <property type="entry name" value="GMC_OxRtase_C"/>
</dbReference>
<dbReference type="Gene3D" id="3.30.560.10">
    <property type="entry name" value="Glucose Oxidase, domain 3"/>
    <property type="match status" value="1"/>
</dbReference>
<dbReference type="InterPro" id="IPR036188">
    <property type="entry name" value="FAD/NAD-bd_sf"/>
</dbReference>
<evidence type="ECO:0000313" key="9">
    <source>
        <dbReference type="EMBL" id="RVU45965.1"/>
    </source>
</evidence>
<dbReference type="Gene3D" id="3.50.50.60">
    <property type="entry name" value="FAD/NAD(P)-binding domain"/>
    <property type="match status" value="1"/>
</dbReference>
<dbReference type="AlphaFoldDB" id="A0A437RGY1"/>
<dbReference type="PROSITE" id="PS00623">
    <property type="entry name" value="GMC_OXRED_1"/>
    <property type="match status" value="1"/>
</dbReference>
<keyword evidence="4 5" id="KW-0274">FAD</keyword>
<dbReference type="PROSITE" id="PS00624">
    <property type="entry name" value="GMC_OXRED_2"/>
    <property type="match status" value="1"/>
</dbReference>
<evidence type="ECO:0000256" key="5">
    <source>
        <dbReference type="PIRSR" id="PIRSR000137-2"/>
    </source>
</evidence>
<dbReference type="SUPFAM" id="SSF51905">
    <property type="entry name" value="FAD/NAD(P)-binding domain"/>
    <property type="match status" value="1"/>
</dbReference>
<keyword evidence="3 6" id="KW-0285">Flavoprotein</keyword>
<evidence type="ECO:0000259" key="7">
    <source>
        <dbReference type="PROSITE" id="PS00623"/>
    </source>
</evidence>
<evidence type="ECO:0000256" key="6">
    <source>
        <dbReference type="RuleBase" id="RU003968"/>
    </source>
</evidence>
<dbReference type="SUPFAM" id="SSF54373">
    <property type="entry name" value="FAD-linked reductases, C-terminal domain"/>
    <property type="match status" value="1"/>
</dbReference>
<evidence type="ECO:0000256" key="3">
    <source>
        <dbReference type="ARBA" id="ARBA00022630"/>
    </source>
</evidence>
<dbReference type="OrthoDB" id="9785276at2"/>
<gene>
    <name evidence="9" type="ORF">EOE66_08790</name>
</gene>
<evidence type="ECO:0000259" key="8">
    <source>
        <dbReference type="PROSITE" id="PS00624"/>
    </source>
</evidence>
<keyword evidence="10" id="KW-1185">Reference proteome</keyword>
<dbReference type="PIRSF" id="PIRSF000137">
    <property type="entry name" value="Alcohol_oxidase"/>
    <property type="match status" value="1"/>
</dbReference>
<reference evidence="9 10" key="1">
    <citation type="submission" date="2019-01" db="EMBL/GenBank/DDBJ databases">
        <authorList>
            <person name="Chen W.-M."/>
        </authorList>
    </citation>
    <scope>NUCLEOTIDE SEQUENCE [LARGE SCALE GENOMIC DNA]</scope>
    <source>
        <strain evidence="9 10">KYPY4</strain>
    </source>
</reference>
<name>A0A437RGY1_9BURK</name>
<evidence type="ECO:0000256" key="2">
    <source>
        <dbReference type="ARBA" id="ARBA00010790"/>
    </source>
</evidence>
<dbReference type="Proteomes" id="UP000285575">
    <property type="component" value="Unassembled WGS sequence"/>
</dbReference>
<dbReference type="InterPro" id="IPR012132">
    <property type="entry name" value="GMC_OxRdtase"/>
</dbReference>
<dbReference type="PANTHER" id="PTHR11552">
    <property type="entry name" value="GLUCOSE-METHANOL-CHOLINE GMC OXIDOREDUCTASE"/>
    <property type="match status" value="1"/>
</dbReference>
<organism evidence="9 10">
    <name type="scientific">Rubrivivax rivuli</name>
    <dbReference type="NCBI Taxonomy" id="1862385"/>
    <lineage>
        <taxon>Bacteria</taxon>
        <taxon>Pseudomonadati</taxon>
        <taxon>Pseudomonadota</taxon>
        <taxon>Betaproteobacteria</taxon>
        <taxon>Burkholderiales</taxon>
        <taxon>Sphaerotilaceae</taxon>
        <taxon>Rubrivivax</taxon>
    </lineage>
</organism>
<dbReference type="Pfam" id="PF05199">
    <property type="entry name" value="GMC_oxred_C"/>
    <property type="match status" value="1"/>
</dbReference>
<feature type="binding site" evidence="5">
    <location>
        <position position="230"/>
    </location>
    <ligand>
        <name>FAD</name>
        <dbReference type="ChEBI" id="CHEBI:57692"/>
    </ligand>
</feature>
<evidence type="ECO:0000256" key="1">
    <source>
        <dbReference type="ARBA" id="ARBA00001974"/>
    </source>
</evidence>
<dbReference type="EMBL" id="SACR01000003">
    <property type="protein sequence ID" value="RVU45965.1"/>
    <property type="molecule type" value="Genomic_DNA"/>
</dbReference>
<feature type="domain" description="Glucose-methanol-choline oxidoreductase N-terminal" evidence="8">
    <location>
        <begin position="265"/>
        <end position="279"/>
    </location>
</feature>
<dbReference type="InterPro" id="IPR000172">
    <property type="entry name" value="GMC_OxRdtase_N"/>
</dbReference>
<sequence>MLTGQLTDGRSGRTGYDFIIVGAGSAGCVLANRLSADPTARVLLLEAGGADRHFWLRLPVGYFKTIYNEKFSRVFQAEGGGGVGGRSIAWPRGRILGGSSSINGLLYLRGQRQDFDHWAAEGATGWDYGSVLPFFKRSEAFSGPESSYHGTSGELGVSELRNDHPYCGHWLGAAQQFGLPANDDFNGETDYGVGRFQLTIAGGWRSSASVAFLRPALQRANLTVVTGAQVSRVCFEGTRAVGVEWVRNGKAESAYADAEVIVSAGAIQSPQLLQLSGVGPAPVLKRAGVPVVVDAPEVGSNLQDHYQARTIVKLRKPHSMNNDVRNPLKLAAMGLEWLLFNRGPLTVGAGQVGGFARTRHARDERADVQFAVMPLSVDKPGEPLHRFAGFTATACQCRPESRGTVTILSTDPFQAPRIQANYLTTDIDRKTLADGIRMLRDIYRQPAFSDLIDAHVLPQASDWSEHALLQFACDQGSTVFHPSGTCRMGSDDRAVVNPELKVNGVSRLRVIDASVMPRMTSANINAPTIMIGEKGSALVINERSVARAARSEALA</sequence>
<proteinExistence type="inferred from homology"/>
<comment type="caution">
    <text evidence="9">The sequence shown here is derived from an EMBL/GenBank/DDBJ whole genome shotgun (WGS) entry which is preliminary data.</text>
</comment>
<dbReference type="GO" id="GO:0050660">
    <property type="term" value="F:flavin adenine dinucleotide binding"/>
    <property type="evidence" value="ECO:0007669"/>
    <property type="project" value="InterPro"/>
</dbReference>
<accession>A0A437RGY1</accession>
<evidence type="ECO:0000256" key="4">
    <source>
        <dbReference type="ARBA" id="ARBA00022827"/>
    </source>
</evidence>
<dbReference type="PANTHER" id="PTHR11552:SF147">
    <property type="entry name" value="CHOLINE DEHYDROGENASE, MITOCHONDRIAL"/>
    <property type="match status" value="1"/>
</dbReference>
<feature type="domain" description="Glucose-methanol-choline oxidoreductase N-terminal" evidence="7">
    <location>
        <begin position="93"/>
        <end position="116"/>
    </location>
</feature>
<evidence type="ECO:0000313" key="10">
    <source>
        <dbReference type="Proteomes" id="UP000285575"/>
    </source>
</evidence>
<protein>
    <submittedName>
        <fullName evidence="9">Choline dehydrogenase</fullName>
    </submittedName>
</protein>